<evidence type="ECO:0000313" key="1">
    <source>
        <dbReference type="EMBL" id="KAI6086375.1"/>
    </source>
</evidence>
<evidence type="ECO:0000313" key="2">
    <source>
        <dbReference type="Proteomes" id="UP001497680"/>
    </source>
</evidence>
<dbReference type="EMBL" id="MU394316">
    <property type="protein sequence ID" value="KAI6086375.1"/>
    <property type="molecule type" value="Genomic_DNA"/>
</dbReference>
<gene>
    <name evidence="1" type="ORF">F4821DRAFT_260066</name>
</gene>
<accession>A0ACC0D1F6</accession>
<sequence length="237" mass="26572">MSTAITPRLTAYFPKDFAFDRFYLGEDVYHFAYTVTNDTLVRGRGSFISLHEGAKEGRIVAAIHWQQTGKLVISDLLRTPGQMTRPCISLHTSHKTKGYYFRMNVGLPGQQTPQSSETFEWRATGGNEVRGLHPRAFGWKLVRLGRQAGEGGNRKTRQVGETSDGKEVVAVWGTVPGSLRSWFLPTKTAFMFELCGSGKTGELGEKFHIFALMTALQIYGTTEQFVWGWKCIGMEAY</sequence>
<reference evidence="1 2" key="1">
    <citation type="journal article" date="2022" name="New Phytol.">
        <title>Ecological generalism drives hyperdiversity of secondary metabolite gene clusters in xylarialean endophytes.</title>
        <authorList>
            <person name="Franco M.E.E."/>
            <person name="Wisecaver J.H."/>
            <person name="Arnold A.E."/>
            <person name="Ju Y.M."/>
            <person name="Slot J.C."/>
            <person name="Ahrendt S."/>
            <person name="Moore L.P."/>
            <person name="Eastman K.E."/>
            <person name="Scott K."/>
            <person name="Konkel Z."/>
            <person name="Mondo S.J."/>
            <person name="Kuo A."/>
            <person name="Hayes R.D."/>
            <person name="Haridas S."/>
            <person name="Andreopoulos B."/>
            <person name="Riley R."/>
            <person name="LaButti K."/>
            <person name="Pangilinan J."/>
            <person name="Lipzen A."/>
            <person name="Amirebrahimi M."/>
            <person name="Yan J."/>
            <person name="Adam C."/>
            <person name="Keymanesh K."/>
            <person name="Ng V."/>
            <person name="Louie K."/>
            <person name="Northen T."/>
            <person name="Drula E."/>
            <person name="Henrissat B."/>
            <person name="Hsieh H.M."/>
            <person name="Youens-Clark K."/>
            <person name="Lutzoni F."/>
            <person name="Miadlikowska J."/>
            <person name="Eastwood D.C."/>
            <person name="Hamelin R.C."/>
            <person name="Grigoriev I.V."/>
            <person name="U'Ren J.M."/>
        </authorList>
    </citation>
    <scope>NUCLEOTIDE SEQUENCE [LARGE SCALE GENOMIC DNA]</scope>
    <source>
        <strain evidence="1 2">ER1909</strain>
    </source>
</reference>
<organism evidence="1 2">
    <name type="scientific">Hypoxylon rubiginosum</name>
    <dbReference type="NCBI Taxonomy" id="110542"/>
    <lineage>
        <taxon>Eukaryota</taxon>
        <taxon>Fungi</taxon>
        <taxon>Dikarya</taxon>
        <taxon>Ascomycota</taxon>
        <taxon>Pezizomycotina</taxon>
        <taxon>Sordariomycetes</taxon>
        <taxon>Xylariomycetidae</taxon>
        <taxon>Xylariales</taxon>
        <taxon>Hypoxylaceae</taxon>
        <taxon>Hypoxylon</taxon>
    </lineage>
</organism>
<comment type="caution">
    <text evidence="1">The sequence shown here is derived from an EMBL/GenBank/DDBJ whole genome shotgun (WGS) entry which is preliminary data.</text>
</comment>
<dbReference type="Proteomes" id="UP001497680">
    <property type="component" value="Unassembled WGS sequence"/>
</dbReference>
<protein>
    <submittedName>
        <fullName evidence="1">Uncharacterized protein</fullName>
    </submittedName>
</protein>
<name>A0ACC0D1F6_9PEZI</name>
<keyword evidence="2" id="KW-1185">Reference proteome</keyword>
<proteinExistence type="predicted"/>